<evidence type="ECO:0000313" key="2">
    <source>
        <dbReference type="Proteomes" id="UP000460298"/>
    </source>
</evidence>
<dbReference type="Proteomes" id="UP000460298">
    <property type="component" value="Unassembled WGS sequence"/>
</dbReference>
<gene>
    <name evidence="1" type="ORF">F9K24_21540</name>
</gene>
<protein>
    <submittedName>
        <fullName evidence="1">Sensor histidine kinase</fullName>
    </submittedName>
</protein>
<keyword evidence="1" id="KW-0808">Transferase</keyword>
<evidence type="ECO:0000313" key="1">
    <source>
        <dbReference type="EMBL" id="KAB2928877.1"/>
    </source>
</evidence>
<dbReference type="EMBL" id="WBUI01000043">
    <property type="protein sequence ID" value="KAB2928877.1"/>
    <property type="molecule type" value="Genomic_DNA"/>
</dbReference>
<dbReference type="AlphaFoldDB" id="A0A833LX37"/>
<proteinExistence type="predicted"/>
<sequence length="276" mass="31874">MAKNPGPIRSSMSRMILIRTYSPKTAAMMKESLHQAFSGLWLESHVEDIFHICDELVKNGVKSNYKTILYWMEARKRFQAKNPDVALDEIDEWLYEVFYSGENELIELQFNKVEREKILNDLLGVLEMEAMYIDHRMGRRRLAHAGLLRELIRIKRFCKKHRIGVQVRIESAGDQLHITVSNDAPILEEDLVRIQSVRSTFRDFQRRGNEEQFFLEHINTSGGGHGLGYPLMDSILTTMHLDPDTSLFLISATRTMILLSLPIVQPESHALLPAPR</sequence>
<comment type="caution">
    <text evidence="1">The sequence shown here is derived from an EMBL/GenBank/DDBJ whole genome shotgun (WGS) entry which is preliminary data.</text>
</comment>
<keyword evidence="1" id="KW-0418">Kinase</keyword>
<organism evidence="1 2">
    <name type="scientific">Leptonema illini</name>
    <dbReference type="NCBI Taxonomy" id="183"/>
    <lineage>
        <taxon>Bacteria</taxon>
        <taxon>Pseudomonadati</taxon>
        <taxon>Spirochaetota</taxon>
        <taxon>Spirochaetia</taxon>
        <taxon>Leptospirales</taxon>
        <taxon>Leptospiraceae</taxon>
        <taxon>Leptonema</taxon>
    </lineage>
</organism>
<accession>A0A833LX37</accession>
<dbReference type="GO" id="GO:0016301">
    <property type="term" value="F:kinase activity"/>
    <property type="evidence" value="ECO:0007669"/>
    <property type="project" value="UniProtKB-KW"/>
</dbReference>
<reference evidence="1 2" key="1">
    <citation type="submission" date="2019-10" db="EMBL/GenBank/DDBJ databases">
        <title>Extracellular Electron Transfer in a Candidatus Methanoperedens spp. Enrichment Culture.</title>
        <authorList>
            <person name="Berger S."/>
            <person name="Rangel Shaw D."/>
            <person name="Berben T."/>
            <person name="In 'T Zandt M."/>
            <person name="Frank J."/>
            <person name="Reimann J."/>
            <person name="Jetten M.S.M."/>
            <person name="Welte C.U."/>
        </authorList>
    </citation>
    <scope>NUCLEOTIDE SEQUENCE [LARGE SCALE GENOMIC DNA]</scope>
    <source>
        <strain evidence="1">SB12</strain>
    </source>
</reference>
<name>A0A833LX37_9LEPT</name>